<keyword evidence="1" id="KW-0472">Membrane</keyword>
<evidence type="ECO:0000313" key="2">
    <source>
        <dbReference type="EMBL" id="MFC0203753.1"/>
    </source>
</evidence>
<accession>A0ABV6CX44</accession>
<dbReference type="EMBL" id="JBHLWK010000009">
    <property type="protein sequence ID" value="MFC0203753.1"/>
    <property type="molecule type" value="Genomic_DNA"/>
</dbReference>
<organism evidence="2 3">
    <name type="scientific">Novosphingobium soli</name>
    <dbReference type="NCBI Taxonomy" id="574956"/>
    <lineage>
        <taxon>Bacteria</taxon>
        <taxon>Pseudomonadati</taxon>
        <taxon>Pseudomonadota</taxon>
        <taxon>Alphaproteobacteria</taxon>
        <taxon>Sphingomonadales</taxon>
        <taxon>Sphingomonadaceae</taxon>
        <taxon>Novosphingobium</taxon>
    </lineage>
</organism>
<evidence type="ECO:0000313" key="3">
    <source>
        <dbReference type="Proteomes" id="UP001589798"/>
    </source>
</evidence>
<name>A0ABV6CX44_9SPHN</name>
<dbReference type="Proteomes" id="UP001589798">
    <property type="component" value="Unassembled WGS sequence"/>
</dbReference>
<evidence type="ECO:0000256" key="1">
    <source>
        <dbReference type="SAM" id="Phobius"/>
    </source>
</evidence>
<comment type="caution">
    <text evidence="2">The sequence shown here is derived from an EMBL/GenBank/DDBJ whole genome shotgun (WGS) entry which is preliminary data.</text>
</comment>
<feature type="transmembrane region" description="Helical" evidence="1">
    <location>
        <begin position="33"/>
        <end position="54"/>
    </location>
</feature>
<dbReference type="RefSeq" id="WP_379486526.1">
    <property type="nucleotide sequence ID" value="NZ_JBHLWK010000009.1"/>
</dbReference>
<reference evidence="2 3" key="1">
    <citation type="submission" date="2024-09" db="EMBL/GenBank/DDBJ databases">
        <authorList>
            <person name="Sun Q."/>
            <person name="Mori K."/>
        </authorList>
    </citation>
    <scope>NUCLEOTIDE SEQUENCE [LARGE SCALE GENOMIC DNA]</scope>
    <source>
        <strain evidence="2 3">CCM 7706</strain>
    </source>
</reference>
<keyword evidence="1" id="KW-1133">Transmembrane helix</keyword>
<sequence length="61" mass="6322">MPAKHVFLWIATAFLIAFNGAAALAHAPDLTRLALGLTGLIATAVVLIGIWSGLRAIRPAS</sequence>
<proteinExistence type="predicted"/>
<gene>
    <name evidence="2" type="ORF">ACFFJC_05635</name>
</gene>
<keyword evidence="3" id="KW-1185">Reference proteome</keyword>
<protein>
    <submittedName>
        <fullName evidence="2">Uncharacterized protein</fullName>
    </submittedName>
</protein>
<keyword evidence="1" id="KW-0812">Transmembrane</keyword>